<keyword evidence="2" id="KW-1133">Transmembrane helix</keyword>
<organism evidence="4">
    <name type="scientific">Schistocephalus solidus</name>
    <name type="common">Tapeworm</name>
    <dbReference type="NCBI Taxonomy" id="70667"/>
    <lineage>
        <taxon>Eukaryota</taxon>
        <taxon>Metazoa</taxon>
        <taxon>Spiralia</taxon>
        <taxon>Lophotrochozoa</taxon>
        <taxon>Platyhelminthes</taxon>
        <taxon>Cestoda</taxon>
        <taxon>Eucestoda</taxon>
        <taxon>Diphyllobothriidea</taxon>
        <taxon>Diphyllobothriidae</taxon>
        <taxon>Schistocephalus</taxon>
    </lineage>
</organism>
<keyword evidence="2" id="KW-0472">Membrane</keyword>
<keyword evidence="1" id="KW-0863">Zinc-finger</keyword>
<dbReference type="InterPro" id="IPR036236">
    <property type="entry name" value="Znf_C2H2_sf"/>
</dbReference>
<dbReference type="GO" id="GO:0008270">
    <property type="term" value="F:zinc ion binding"/>
    <property type="evidence" value="ECO:0007669"/>
    <property type="project" value="UniProtKB-KW"/>
</dbReference>
<evidence type="ECO:0000313" key="4">
    <source>
        <dbReference type="WBParaSite" id="SSLN_0000131701-mRNA-1"/>
    </source>
</evidence>
<proteinExistence type="predicted"/>
<dbReference type="Pfam" id="PF00096">
    <property type="entry name" value="zf-C2H2"/>
    <property type="match status" value="1"/>
</dbReference>
<dbReference type="WBParaSite" id="SSLN_0000131701-mRNA-1">
    <property type="protein sequence ID" value="SSLN_0000131701-mRNA-1"/>
    <property type="gene ID" value="SSLN_0000131701"/>
</dbReference>
<dbReference type="PROSITE" id="PS50157">
    <property type="entry name" value="ZINC_FINGER_C2H2_2"/>
    <property type="match status" value="1"/>
</dbReference>
<evidence type="ECO:0000256" key="2">
    <source>
        <dbReference type="SAM" id="Phobius"/>
    </source>
</evidence>
<dbReference type="AlphaFoldDB" id="A0A183SAL7"/>
<accession>A0A183SAL7</accession>
<keyword evidence="1" id="KW-0862">Zinc</keyword>
<keyword evidence="2" id="KW-0812">Transmembrane</keyword>
<feature type="domain" description="C2H2-type" evidence="3">
    <location>
        <begin position="76"/>
        <end position="103"/>
    </location>
</feature>
<dbReference type="Gene3D" id="3.30.160.60">
    <property type="entry name" value="Classic Zinc Finger"/>
    <property type="match status" value="1"/>
</dbReference>
<keyword evidence="1" id="KW-0479">Metal-binding</keyword>
<sequence>LVGHLRTQCTNNPKISISTSNFANPPSDSPTLTPGINSITPTIIETTSLYSSSVTPTTAFAFTTTSTTIIDGYSLLNCPQCDRTFTSRISLVGHLRIHRTETGEPVPGAPTHSGDRRLYCPYCPRAFTHRMGLLDRAAVWKLGKEHYQDWEEALTRVASDGRLLVVAAVFRTNSRRLGCASIGGEAVDMREARLGFIMSSAAAAIAATALVGVFLEVRLATSSVKVKEDAATSVLDFGVERLDQEGVVVTDAEVTAPVKI</sequence>
<dbReference type="PROSITE" id="PS00028">
    <property type="entry name" value="ZINC_FINGER_C2H2_1"/>
    <property type="match status" value="1"/>
</dbReference>
<reference evidence="4" key="1">
    <citation type="submission" date="2016-06" db="UniProtKB">
        <authorList>
            <consortium name="WormBaseParasite"/>
        </authorList>
    </citation>
    <scope>IDENTIFICATION</scope>
</reference>
<evidence type="ECO:0000256" key="1">
    <source>
        <dbReference type="PROSITE-ProRule" id="PRU00042"/>
    </source>
</evidence>
<dbReference type="SMART" id="SM00355">
    <property type="entry name" value="ZnF_C2H2"/>
    <property type="match status" value="1"/>
</dbReference>
<feature type="transmembrane region" description="Helical" evidence="2">
    <location>
        <begin position="194"/>
        <end position="215"/>
    </location>
</feature>
<name>A0A183SAL7_SCHSO</name>
<dbReference type="SUPFAM" id="SSF57667">
    <property type="entry name" value="beta-beta-alpha zinc fingers"/>
    <property type="match status" value="1"/>
</dbReference>
<evidence type="ECO:0000259" key="3">
    <source>
        <dbReference type="PROSITE" id="PS50157"/>
    </source>
</evidence>
<dbReference type="InterPro" id="IPR013087">
    <property type="entry name" value="Znf_C2H2_type"/>
</dbReference>
<protein>
    <submittedName>
        <fullName evidence="4">C2H2-type domain-containing protein</fullName>
    </submittedName>
</protein>